<dbReference type="PANTHER" id="PTHR16308">
    <property type="entry name" value="UBIQUITIN ASSOCIATED PROTEIN 2-LIKE/LINGERER"/>
    <property type="match status" value="1"/>
</dbReference>
<dbReference type="GO" id="GO:0005634">
    <property type="term" value="C:nucleus"/>
    <property type="evidence" value="ECO:0007669"/>
    <property type="project" value="TreeGrafter"/>
</dbReference>
<evidence type="ECO:0000256" key="2">
    <source>
        <dbReference type="ARBA" id="ARBA00022490"/>
    </source>
</evidence>
<organism evidence="5 6">
    <name type="scientific">Onchocerca volvulus</name>
    <dbReference type="NCBI Taxonomy" id="6282"/>
    <lineage>
        <taxon>Eukaryota</taxon>
        <taxon>Metazoa</taxon>
        <taxon>Ecdysozoa</taxon>
        <taxon>Nematoda</taxon>
        <taxon>Chromadorea</taxon>
        <taxon>Rhabditida</taxon>
        <taxon>Spirurina</taxon>
        <taxon>Spiruromorpha</taxon>
        <taxon>Filarioidea</taxon>
        <taxon>Onchocercidae</taxon>
        <taxon>Onchocerca</taxon>
    </lineage>
</organism>
<dbReference type="SUPFAM" id="SSF46934">
    <property type="entry name" value="UBA-like"/>
    <property type="match status" value="1"/>
</dbReference>
<evidence type="ECO:0000256" key="1">
    <source>
        <dbReference type="ARBA" id="ARBA00004496"/>
    </source>
</evidence>
<dbReference type="GO" id="GO:0005737">
    <property type="term" value="C:cytoplasm"/>
    <property type="evidence" value="ECO:0007669"/>
    <property type="project" value="UniProtKB-SubCell"/>
</dbReference>
<dbReference type="AlphaFoldDB" id="A0A8R1XW74"/>
<keyword evidence="2" id="KW-0963">Cytoplasm</keyword>
<evidence type="ECO:0000313" key="5">
    <source>
        <dbReference type="EnsemblMetazoa" id="OVOC1566.1"/>
    </source>
</evidence>
<comment type="subcellular location">
    <subcellularLocation>
        <location evidence="1">Cytoplasm</location>
    </subcellularLocation>
</comment>
<feature type="compositionally biased region" description="Polar residues" evidence="4">
    <location>
        <begin position="804"/>
        <end position="815"/>
    </location>
</feature>
<feature type="compositionally biased region" description="Low complexity" evidence="4">
    <location>
        <begin position="157"/>
        <end position="166"/>
    </location>
</feature>
<feature type="compositionally biased region" description="Polar residues" evidence="4">
    <location>
        <begin position="486"/>
        <end position="522"/>
    </location>
</feature>
<reference evidence="6" key="1">
    <citation type="submission" date="2013-10" db="EMBL/GenBank/DDBJ databases">
        <title>Genome sequencing of Onchocerca volvulus.</title>
        <authorList>
            <person name="Cotton J."/>
            <person name="Tsai J."/>
            <person name="Stanley E."/>
            <person name="Tracey A."/>
            <person name="Holroyd N."/>
            <person name="Lustigman S."/>
            <person name="Berriman M."/>
        </authorList>
    </citation>
    <scope>NUCLEOTIDE SEQUENCE</scope>
</reference>
<dbReference type="CDD" id="cd14277">
    <property type="entry name" value="UBA_UBP2_like"/>
    <property type="match status" value="1"/>
</dbReference>
<keyword evidence="3" id="KW-0597">Phosphoprotein</keyword>
<feature type="region of interest" description="Disordered" evidence="4">
    <location>
        <begin position="670"/>
        <end position="704"/>
    </location>
</feature>
<feature type="region of interest" description="Disordered" evidence="4">
    <location>
        <begin position="617"/>
        <end position="643"/>
    </location>
</feature>
<name>A0A8R1XW74_ONCVO</name>
<feature type="compositionally biased region" description="Polar residues" evidence="4">
    <location>
        <begin position="458"/>
        <end position="477"/>
    </location>
</feature>
<evidence type="ECO:0000313" key="6">
    <source>
        <dbReference type="Proteomes" id="UP000024404"/>
    </source>
</evidence>
<feature type="compositionally biased region" description="Gly residues" evidence="4">
    <location>
        <begin position="140"/>
        <end position="153"/>
    </location>
</feature>
<evidence type="ECO:0000256" key="4">
    <source>
        <dbReference type="SAM" id="MobiDB-lite"/>
    </source>
</evidence>
<feature type="compositionally biased region" description="Polar residues" evidence="4">
    <location>
        <begin position="674"/>
        <end position="686"/>
    </location>
</feature>
<feature type="region of interest" description="Disordered" evidence="4">
    <location>
        <begin position="757"/>
        <end position="834"/>
    </location>
</feature>
<accession>A0A8R1XW74</accession>
<feature type="region of interest" description="Disordered" evidence="4">
    <location>
        <begin position="458"/>
        <end position="522"/>
    </location>
</feature>
<dbReference type="EnsemblMetazoa" id="OVOC1566.1">
    <property type="protein sequence ID" value="OVOC1566.1"/>
    <property type="gene ID" value="WBGene00238375"/>
</dbReference>
<reference evidence="5" key="2">
    <citation type="submission" date="2022-06" db="UniProtKB">
        <authorList>
            <consortium name="EnsemblMetazoa"/>
        </authorList>
    </citation>
    <scope>IDENTIFICATION</scope>
</reference>
<dbReference type="EMBL" id="CMVM020000047">
    <property type="status" value="NOT_ANNOTATED_CDS"/>
    <property type="molecule type" value="Genomic_DNA"/>
</dbReference>
<dbReference type="Proteomes" id="UP000024404">
    <property type="component" value="Unassembled WGS sequence"/>
</dbReference>
<sequence>MGGKGEVGDQKIRATQDQLRLARLTQDLSIADDDRANIQKLVKKIRKFQVVETTRCTVSQAEIALYDNNNDVQEAVNAILEDNYPDENVWKEQKSRRAKRAEAEELKHEESNSSHRNRVNNTKSNNFGYGRGRGERGRSGYRGGRSGGRGSYRGGYHHSSSQGQFGSNTASNVWDNSQALKVDTNKEWTNASAVAVDDSAEDTDWKQHGTLVFSRSTTPPVITTPAMNTVAGISSITPTSGPVSFAAVAAAGTNKVKENTLKSSLGRSGTGAPSALGQSQLENVNSLYQNSGLVSTSSQLTAPSEEIDKGLETRTSSLNGHDASVSTNPVAGTAMHAAGVSQQSRTTASVNTVTNTSADWTAQLKNDLGIGGAAPTTKPSVNQPGLMSKSPLQNTKVNQVPRTTSQHTTHSNTVEFVSGEVNGPTLPEYQFGFHVDSATGSDEHGDAVYCTSAKSRSLNNQTAKTEMNADSSSSILSNGPVGDYSSPINSQQPKMSSGNGNVSMPQSSPAVHQASTIQRQPVTSGLSYADTSSMSYPSSDNRNTAKLPLSLHHQQQAPHALYTTTQLPYANYPYLNMYSPMAGVRQDEYAAALVQYPFGVGQFDMNSLSTMLPPAAAIASQQQQNQPPPPVQSQHQQRPDQHPSIVDLSKAYLATAAAAAANSTMASGTGSGILGNQQQRDSTAVNSSAVAPPPGFSGPPAAAFTLPQHNHINSIFQVPPAAYHPQINQLPFSFMLPNVNNGQHKLNHQMFAQQSVEDSLSDQRLSSQQQKVYQGHQQLDKYGSSTNAKDRLGGGAQATPPPQVYQTQGYMSQQMPLHGHKKAYGSGPQHWSAS</sequence>
<keyword evidence="6" id="KW-1185">Reference proteome</keyword>
<feature type="compositionally biased region" description="Basic and acidic residues" evidence="4">
    <location>
        <begin position="90"/>
        <end position="113"/>
    </location>
</feature>
<dbReference type="InterPro" id="IPR009060">
    <property type="entry name" value="UBA-like_sf"/>
</dbReference>
<dbReference type="Gene3D" id="1.10.8.10">
    <property type="entry name" value="DNA helicase RuvA subunit, C-terminal domain"/>
    <property type="match status" value="1"/>
</dbReference>
<protein>
    <recommendedName>
        <fullName evidence="7">UBA domain-containing protein</fullName>
    </recommendedName>
</protein>
<evidence type="ECO:0008006" key="7">
    <source>
        <dbReference type="Google" id="ProtNLM"/>
    </source>
</evidence>
<dbReference type="InterPro" id="IPR051833">
    <property type="entry name" value="TC-DDR_regulator"/>
</dbReference>
<evidence type="ECO:0000256" key="3">
    <source>
        <dbReference type="ARBA" id="ARBA00022553"/>
    </source>
</evidence>
<feature type="region of interest" description="Disordered" evidence="4">
    <location>
        <begin position="90"/>
        <end position="166"/>
    </location>
</feature>
<proteinExistence type="predicted"/>
<dbReference type="OMA" id="GQFDMNS"/>
<dbReference type="PANTHER" id="PTHR16308:SF13">
    <property type="entry name" value="PROTEIN LINGERER"/>
    <property type="match status" value="1"/>
</dbReference>
<feature type="compositionally biased region" description="Polar residues" evidence="4">
    <location>
        <begin position="771"/>
        <end position="787"/>
    </location>
</feature>